<sequence>MITIKNKITAASITNKSKQQGFAAIEFTLVLPFLLLLIFASAEFGRLMLQYNTLNKSVRDASRYLTAKAKTGTNDEISISGVTWDEVKNLIRYGQHANANLLLPNLNDDDISFSISGDFITITVTYDWQPIFSDTFFTFGLGDDIDLSFPLISTYTMRAL</sequence>
<comment type="caution">
    <text evidence="3">The sequence shown here is derived from an EMBL/GenBank/DDBJ whole genome shotgun (WGS) entry which is preliminary data.</text>
</comment>
<dbReference type="InterPro" id="IPR012495">
    <property type="entry name" value="TadE-like_dom"/>
</dbReference>
<reference evidence="3 4" key="1">
    <citation type="submission" date="2017-06" db="EMBL/GenBank/DDBJ databases">
        <title>Whole Genome Sequences of Colwellia marinimaniae MTCD1.</title>
        <authorList>
            <person name="Kusumoto H."/>
            <person name="Inoue M."/>
            <person name="Tanikawa K."/>
            <person name="Maeji H."/>
            <person name="Cameron J.H."/>
            <person name="Bartlett D.H."/>
        </authorList>
    </citation>
    <scope>NUCLEOTIDE SEQUENCE [LARGE SCALE GENOMIC DNA]</scope>
    <source>
        <strain evidence="3 4">MTCD1</strain>
    </source>
</reference>
<evidence type="ECO:0000259" key="2">
    <source>
        <dbReference type="Pfam" id="PF07811"/>
    </source>
</evidence>
<dbReference type="RefSeq" id="WP_057179959.1">
    <property type="nucleotide sequence ID" value="NZ_BDQM01000002.1"/>
</dbReference>
<proteinExistence type="predicted"/>
<dbReference type="Pfam" id="PF07811">
    <property type="entry name" value="TadE"/>
    <property type="match status" value="1"/>
</dbReference>
<name>A0ABQ0MR72_9GAMM</name>
<keyword evidence="1" id="KW-0472">Membrane</keyword>
<evidence type="ECO:0000313" key="4">
    <source>
        <dbReference type="Proteomes" id="UP000197068"/>
    </source>
</evidence>
<keyword evidence="4" id="KW-1185">Reference proteome</keyword>
<organism evidence="3 4">
    <name type="scientific">Colwellia marinimaniae</name>
    <dbReference type="NCBI Taxonomy" id="1513592"/>
    <lineage>
        <taxon>Bacteria</taxon>
        <taxon>Pseudomonadati</taxon>
        <taxon>Pseudomonadota</taxon>
        <taxon>Gammaproteobacteria</taxon>
        <taxon>Alteromonadales</taxon>
        <taxon>Colwelliaceae</taxon>
        <taxon>Colwellia</taxon>
    </lineage>
</organism>
<keyword evidence="1" id="KW-1133">Transmembrane helix</keyword>
<gene>
    <name evidence="3" type="ORF">MTCD1_00470</name>
</gene>
<protein>
    <recommendedName>
        <fullName evidence="2">TadE-like domain-containing protein</fullName>
    </recommendedName>
</protein>
<evidence type="ECO:0000256" key="1">
    <source>
        <dbReference type="SAM" id="Phobius"/>
    </source>
</evidence>
<dbReference type="EMBL" id="BDQM01000002">
    <property type="protein sequence ID" value="GAW94872.1"/>
    <property type="molecule type" value="Genomic_DNA"/>
</dbReference>
<evidence type="ECO:0000313" key="3">
    <source>
        <dbReference type="EMBL" id="GAW94872.1"/>
    </source>
</evidence>
<feature type="domain" description="TadE-like" evidence="2">
    <location>
        <begin position="21"/>
        <end position="63"/>
    </location>
</feature>
<accession>A0ABQ0MR72</accession>
<dbReference type="Proteomes" id="UP000197068">
    <property type="component" value="Unassembled WGS sequence"/>
</dbReference>
<feature type="transmembrane region" description="Helical" evidence="1">
    <location>
        <begin position="21"/>
        <end position="42"/>
    </location>
</feature>
<keyword evidence="1" id="KW-0812">Transmembrane</keyword>